<organism evidence="4 5">
    <name type="scientific">Arthrobacter humicola</name>
    <dbReference type="NCBI Taxonomy" id="409291"/>
    <lineage>
        <taxon>Bacteria</taxon>
        <taxon>Bacillati</taxon>
        <taxon>Actinomycetota</taxon>
        <taxon>Actinomycetes</taxon>
        <taxon>Micrococcales</taxon>
        <taxon>Micrococcaceae</taxon>
        <taxon>Arthrobacter</taxon>
    </lineage>
</organism>
<keyword evidence="5" id="KW-1185">Reference proteome</keyword>
<feature type="chain" id="PRO_5047123649" description="GH16 domain-containing protein" evidence="2">
    <location>
        <begin position="22"/>
        <end position="387"/>
    </location>
</feature>
<dbReference type="RefSeq" id="WP_344367547.1">
    <property type="nucleotide sequence ID" value="NZ_BAAAQB010000041.1"/>
</dbReference>
<dbReference type="InterPro" id="IPR050546">
    <property type="entry name" value="Glycosyl_Hydrlase_16"/>
</dbReference>
<sequence length="387" mass="38913">MKLPALAAALAATVVCASHHARRGPLFTKSPSKDAPSKEAQFKTTHFNKIAIALTMGALSLTGCGAAPTAGAAALSPASEASRPAVASTPSAAAATKAPATGSALKPVGGSATAAADPGIVAAPAVPATPAAAPVDPAAGGAAPAAAAAGSTSVAPAAAPVSAQAAVAATGDGSQAATARGWGAVVAGDEFSNTGAPDSTKWSVFNGTGHAGKGLRSPQAWSVANGVATVSGNSAGTTGGMSAKFAQQKYGKWETRMRTNARDPKYHPVLILWPNNNTSPNCAEIDYAEGSTNTAQIKFFLHYACSGSNFQTTAATTIDTTQWHNYAVEWTPGGITGYIDGVKTFSDTNPAHLPSVGMHQTLQLDWFPDGSATKPSQMQVDWVRVYK</sequence>
<dbReference type="Proteomes" id="UP001500102">
    <property type="component" value="Unassembled WGS sequence"/>
</dbReference>
<feature type="domain" description="GH16" evidence="3">
    <location>
        <begin position="189"/>
        <end position="387"/>
    </location>
</feature>
<dbReference type="Gene3D" id="2.60.120.200">
    <property type="match status" value="1"/>
</dbReference>
<protein>
    <recommendedName>
        <fullName evidence="3">GH16 domain-containing protein</fullName>
    </recommendedName>
</protein>
<dbReference type="CDD" id="cd00413">
    <property type="entry name" value="Glyco_hydrolase_16"/>
    <property type="match status" value="1"/>
</dbReference>
<comment type="caution">
    <text evidence="4">The sequence shown here is derived from an EMBL/GenBank/DDBJ whole genome shotgun (WGS) entry which is preliminary data.</text>
</comment>
<feature type="signal peptide" evidence="2">
    <location>
        <begin position="1"/>
        <end position="21"/>
    </location>
</feature>
<dbReference type="Pfam" id="PF00722">
    <property type="entry name" value="Glyco_hydro_16"/>
    <property type="match status" value="1"/>
</dbReference>
<dbReference type="PANTHER" id="PTHR10963:SF55">
    <property type="entry name" value="GLYCOSIDE HYDROLASE FAMILY 16 PROTEIN"/>
    <property type="match status" value="1"/>
</dbReference>
<evidence type="ECO:0000313" key="4">
    <source>
        <dbReference type="EMBL" id="GAA2143319.1"/>
    </source>
</evidence>
<dbReference type="PROSITE" id="PS51762">
    <property type="entry name" value="GH16_2"/>
    <property type="match status" value="1"/>
</dbReference>
<gene>
    <name evidence="4" type="ORF">GCM10009825_33510</name>
</gene>
<reference evidence="5" key="1">
    <citation type="journal article" date="2019" name="Int. J. Syst. Evol. Microbiol.">
        <title>The Global Catalogue of Microorganisms (GCM) 10K type strain sequencing project: providing services to taxonomists for standard genome sequencing and annotation.</title>
        <authorList>
            <consortium name="The Broad Institute Genomics Platform"/>
            <consortium name="The Broad Institute Genome Sequencing Center for Infectious Disease"/>
            <person name="Wu L."/>
            <person name="Ma J."/>
        </authorList>
    </citation>
    <scope>NUCLEOTIDE SEQUENCE [LARGE SCALE GENOMIC DNA]</scope>
    <source>
        <strain evidence="5">JCM 15921</strain>
    </source>
</reference>
<dbReference type="InterPro" id="IPR000757">
    <property type="entry name" value="Beta-glucanase-like"/>
</dbReference>
<evidence type="ECO:0000256" key="2">
    <source>
        <dbReference type="SAM" id="SignalP"/>
    </source>
</evidence>
<proteinExistence type="inferred from homology"/>
<dbReference type="PANTHER" id="PTHR10963">
    <property type="entry name" value="GLYCOSYL HYDROLASE-RELATED"/>
    <property type="match status" value="1"/>
</dbReference>
<comment type="similarity">
    <text evidence="1">Belongs to the glycosyl hydrolase 16 family.</text>
</comment>
<dbReference type="InterPro" id="IPR013320">
    <property type="entry name" value="ConA-like_dom_sf"/>
</dbReference>
<dbReference type="EMBL" id="BAAAQB010000041">
    <property type="protein sequence ID" value="GAA2143319.1"/>
    <property type="molecule type" value="Genomic_DNA"/>
</dbReference>
<name>A0ABP5LAP6_9MICC</name>
<evidence type="ECO:0000256" key="1">
    <source>
        <dbReference type="ARBA" id="ARBA00006865"/>
    </source>
</evidence>
<evidence type="ECO:0000313" key="5">
    <source>
        <dbReference type="Proteomes" id="UP001500102"/>
    </source>
</evidence>
<keyword evidence="2" id="KW-0732">Signal</keyword>
<accession>A0ABP5LAP6</accession>
<evidence type="ECO:0000259" key="3">
    <source>
        <dbReference type="PROSITE" id="PS51762"/>
    </source>
</evidence>
<dbReference type="SUPFAM" id="SSF49899">
    <property type="entry name" value="Concanavalin A-like lectins/glucanases"/>
    <property type="match status" value="1"/>
</dbReference>